<dbReference type="Pfam" id="PF00483">
    <property type="entry name" value="NTP_transferase"/>
    <property type="match status" value="1"/>
</dbReference>
<dbReference type="SUPFAM" id="SSF53448">
    <property type="entry name" value="Nucleotide-diphospho-sugar transferases"/>
    <property type="match status" value="1"/>
</dbReference>
<name>A0A7L6N452_9MOLU</name>
<accession>A0A7L6N452</accession>
<reference evidence="11 12" key="1">
    <citation type="submission" date="2020-04" db="EMBL/GenBank/DDBJ databases">
        <authorList>
            <person name="Zheng R.K."/>
            <person name="Sun C.M."/>
        </authorList>
    </citation>
    <scope>NUCLEOTIDE SEQUENCE [LARGE SCALE GENOMIC DNA]</scope>
    <source>
        <strain evidence="12">zrk29</strain>
    </source>
</reference>
<keyword evidence="12" id="KW-1185">Reference proteome</keyword>
<dbReference type="CDD" id="cd04651">
    <property type="entry name" value="LbH_G1P_AT_C"/>
    <property type="match status" value="1"/>
</dbReference>
<dbReference type="SUPFAM" id="SSF51161">
    <property type="entry name" value="Trimeric LpxA-like enzymes"/>
    <property type="match status" value="1"/>
</dbReference>
<evidence type="ECO:0000256" key="5">
    <source>
        <dbReference type="ARBA" id="ARBA00022679"/>
    </source>
</evidence>
<protein>
    <recommendedName>
        <fullName evidence="7">Glycogen synthase</fullName>
        <ecNumber evidence="7">2.4.1.21</ecNumber>
    </recommendedName>
    <alternativeName>
        <fullName evidence="7">Starch [bacterial glycogen] synthase</fullName>
    </alternativeName>
</protein>
<dbReference type="InterPro" id="IPR011004">
    <property type="entry name" value="Trimer_LpxA-like_sf"/>
</dbReference>
<dbReference type="CDD" id="cd03791">
    <property type="entry name" value="GT5_Glycogen_synthase_DULL1-like"/>
    <property type="match status" value="1"/>
</dbReference>
<evidence type="ECO:0000256" key="4">
    <source>
        <dbReference type="ARBA" id="ARBA00022676"/>
    </source>
</evidence>
<comment type="pathway">
    <text evidence="7">Glycan biosynthesis; glycogen biosynthesis.</text>
</comment>
<comment type="function">
    <text evidence="2 7">Synthesizes alpha-1,4-glucan chains using ADP-glucose.</text>
</comment>
<dbReference type="AlphaFoldDB" id="A0A7L6N452"/>
<dbReference type="UniPathway" id="UPA00164"/>
<dbReference type="Gene3D" id="3.40.50.2000">
    <property type="entry name" value="Glycogen Phosphorylase B"/>
    <property type="match status" value="2"/>
</dbReference>
<dbReference type="GO" id="GO:0005978">
    <property type="term" value="P:glycogen biosynthetic process"/>
    <property type="evidence" value="ECO:0007669"/>
    <property type="project" value="UniProtKB-UniRule"/>
</dbReference>
<keyword evidence="5 7" id="KW-0808">Transferase</keyword>
<dbReference type="InterPro" id="IPR005835">
    <property type="entry name" value="NTP_transferase_dom"/>
</dbReference>
<evidence type="ECO:0000256" key="2">
    <source>
        <dbReference type="ARBA" id="ARBA00002764"/>
    </source>
</evidence>
<dbReference type="HAMAP" id="MF_00484">
    <property type="entry name" value="Glycogen_synth"/>
    <property type="match status" value="1"/>
</dbReference>
<keyword evidence="4 7" id="KW-0328">Glycosyltransferase</keyword>
<dbReference type="PANTHER" id="PTHR45825:SF11">
    <property type="entry name" value="ALPHA AMYLASE DOMAIN-CONTAINING PROTEIN"/>
    <property type="match status" value="1"/>
</dbReference>
<feature type="binding site" evidence="7">
    <location>
        <position position="354"/>
    </location>
    <ligand>
        <name>ADP-alpha-D-glucose</name>
        <dbReference type="ChEBI" id="CHEBI:57498"/>
    </ligand>
</feature>
<keyword evidence="6 7" id="KW-0320">Glycogen biosynthesis</keyword>
<dbReference type="SUPFAM" id="SSF53756">
    <property type="entry name" value="UDP-Glycosyltransferase/glycogen phosphorylase"/>
    <property type="match status" value="1"/>
</dbReference>
<dbReference type="PANTHER" id="PTHR45825">
    <property type="entry name" value="GRANULE-BOUND STARCH SYNTHASE 1, CHLOROPLASTIC/AMYLOPLASTIC"/>
    <property type="match status" value="1"/>
</dbReference>
<dbReference type="RefSeq" id="WP_312032523.1">
    <property type="nucleotide sequence ID" value="NZ_CP051151.1"/>
</dbReference>
<sequence>MNNLFVVVDATNQGSFSHLTRHRVPGAMPFGAKYRLIDFTLSNCKNSKIYNVAIFPYGNYRSLSDQIGSGNRWDLNRRKDGIFILPPKVLTNTIDHEISFQRMYEHIEYFKRSSQEYALITPANVVINIDYMSLLDKHIDADLDLSTFVGSDYERLKIYIINKELLIDYISKYDQIQYRNLSDVFDFSSSLKKAAHRIEQSSFLIESSRGLFNANMQLMNEQVRQEIFIKDWPIYSKETMSAPTRYGESAVVKNSIIASGAVIEGEVYHSVIGRKVHVRKNAKVYHSVLMNHADIGENAQVQYSILDKETKVIDHAKVLGTIDQLFVSEKKQIVTTEKGLTILQVSAEVQPFMKTGGLADVVGANAEAYSSLGKKSLVIMPMYPKIFENYELLLKHVGDKTIDFGDDQYKASLYALNNENTVYYFIETYQFFDRDKIYGYPDDDERFAFFSLAVIDFLEYLESFPNVIHVHDWHSALIPMLLKEYGMKIKTLLTIHNIEYQGKFTQRVLSKLKVKTAYNFFRPNALNFLETGIHLADKVSTVSETYKDELAYEYYSKNLVDAIQRRARDFYGILNGVSENVGPKNDLDIYQKYDLVNVFSAKPRNKEDLQKKLGLTLSKDFFIIGMVTRIVEQKGFDIILPALYEILKNPQIQFVILGTGQEKYLDNLRNLEKQFPNQVSVNLTYDATNPNYIYAGADLFLMPSRVEPCGLGQMIALKYGTIPLVRQTGGLNDTVDHYDLSSKRGNGFKFYNFDVRDLVFQLEFAYSIYKNHPNDWHQLIINAMNSRFTIKDSAIKYIELYEMMV</sequence>
<dbReference type="InterPro" id="IPR011835">
    <property type="entry name" value="GS/SS"/>
</dbReference>
<dbReference type="KEGG" id="tbk:HF295_03800"/>
<dbReference type="Pfam" id="PF08323">
    <property type="entry name" value="Glyco_transf_5"/>
    <property type="match status" value="1"/>
</dbReference>
<dbReference type="InterPro" id="IPR013534">
    <property type="entry name" value="Starch_synth_cat_dom"/>
</dbReference>
<evidence type="ECO:0000259" key="8">
    <source>
        <dbReference type="Pfam" id="PF00483"/>
    </source>
</evidence>
<evidence type="ECO:0000256" key="3">
    <source>
        <dbReference type="ARBA" id="ARBA00010281"/>
    </source>
</evidence>
<evidence type="ECO:0000256" key="1">
    <source>
        <dbReference type="ARBA" id="ARBA00001478"/>
    </source>
</evidence>
<dbReference type="Gene3D" id="3.90.550.10">
    <property type="entry name" value="Spore Coat Polysaccharide Biosynthesis Protein SpsA, Chain A"/>
    <property type="match status" value="1"/>
</dbReference>
<evidence type="ECO:0000313" key="12">
    <source>
        <dbReference type="Proteomes" id="UP000512167"/>
    </source>
</evidence>
<evidence type="ECO:0000256" key="7">
    <source>
        <dbReference type="HAMAP-Rule" id="MF_00484"/>
    </source>
</evidence>
<evidence type="ECO:0000313" key="11">
    <source>
        <dbReference type="EMBL" id="QLY40027.1"/>
    </source>
</evidence>
<dbReference type="GO" id="GO:0009011">
    <property type="term" value="F:alpha-1,4-glucan glucosyltransferase (ADP-glucose donor) activity"/>
    <property type="evidence" value="ECO:0007669"/>
    <property type="project" value="UniProtKB-UniRule"/>
</dbReference>
<dbReference type="Proteomes" id="UP000512167">
    <property type="component" value="Chromosome"/>
</dbReference>
<evidence type="ECO:0000259" key="10">
    <source>
        <dbReference type="Pfam" id="PF08323"/>
    </source>
</evidence>
<feature type="domain" description="Nucleotidyl transferase" evidence="8">
    <location>
        <begin position="19"/>
        <end position="152"/>
    </location>
</feature>
<feature type="domain" description="Starch synthase catalytic" evidence="10">
    <location>
        <begin position="342"/>
        <end position="563"/>
    </location>
</feature>
<dbReference type="NCBIfam" id="TIGR02095">
    <property type="entry name" value="glgA"/>
    <property type="match status" value="1"/>
</dbReference>
<organism evidence="11 12">
    <name type="scientific">Hujiaoplasma nucleasis</name>
    <dbReference type="NCBI Taxonomy" id="2725268"/>
    <lineage>
        <taxon>Bacteria</taxon>
        <taxon>Bacillati</taxon>
        <taxon>Mycoplasmatota</taxon>
        <taxon>Mollicutes</taxon>
        <taxon>Candidatus Izemoplasmatales</taxon>
        <taxon>Hujiaoplasmataceae</taxon>
        <taxon>Hujiaoplasma</taxon>
    </lineage>
</organism>
<gene>
    <name evidence="7" type="primary">glgA</name>
    <name evidence="11" type="ORF">HF295_03800</name>
</gene>
<dbReference type="InterPro" id="IPR001296">
    <property type="entry name" value="Glyco_trans_1"/>
</dbReference>
<dbReference type="GO" id="GO:0004373">
    <property type="term" value="F:alpha-1,4-glucan glucosyltransferase (UDP-glucose donor) activity"/>
    <property type="evidence" value="ECO:0007669"/>
    <property type="project" value="InterPro"/>
</dbReference>
<proteinExistence type="inferred from homology"/>
<dbReference type="EC" id="2.4.1.21" evidence="7"/>
<dbReference type="Pfam" id="PF00534">
    <property type="entry name" value="Glycos_transf_1"/>
    <property type="match status" value="1"/>
</dbReference>
<evidence type="ECO:0000256" key="6">
    <source>
        <dbReference type="ARBA" id="ARBA00023056"/>
    </source>
</evidence>
<dbReference type="InterPro" id="IPR029044">
    <property type="entry name" value="Nucleotide-diphossugar_trans"/>
</dbReference>
<dbReference type="Gene3D" id="2.160.10.10">
    <property type="entry name" value="Hexapeptide repeat proteins"/>
    <property type="match status" value="1"/>
</dbReference>
<comment type="catalytic activity">
    <reaction evidence="1 7">
        <text>[(1-&gt;4)-alpha-D-glucosyl](n) + ADP-alpha-D-glucose = [(1-&gt;4)-alpha-D-glucosyl](n+1) + ADP + H(+)</text>
        <dbReference type="Rhea" id="RHEA:18189"/>
        <dbReference type="Rhea" id="RHEA-COMP:9584"/>
        <dbReference type="Rhea" id="RHEA-COMP:9587"/>
        <dbReference type="ChEBI" id="CHEBI:15378"/>
        <dbReference type="ChEBI" id="CHEBI:15444"/>
        <dbReference type="ChEBI" id="CHEBI:57498"/>
        <dbReference type="ChEBI" id="CHEBI:456216"/>
        <dbReference type="EC" id="2.4.1.21"/>
    </reaction>
</comment>
<evidence type="ECO:0000259" key="9">
    <source>
        <dbReference type="Pfam" id="PF00534"/>
    </source>
</evidence>
<feature type="domain" description="Glycosyl transferase family 1" evidence="9">
    <location>
        <begin position="617"/>
        <end position="767"/>
    </location>
</feature>
<dbReference type="EMBL" id="CP051151">
    <property type="protein sequence ID" value="QLY40027.1"/>
    <property type="molecule type" value="Genomic_DNA"/>
</dbReference>
<comment type="similarity">
    <text evidence="3 7">Belongs to the glycosyltransferase 1 family. Bacterial/plant glycogen synthase subfamily.</text>
</comment>